<proteinExistence type="predicted"/>
<dbReference type="Proteomes" id="UP000031532">
    <property type="component" value="Unassembled WGS sequence"/>
</dbReference>
<dbReference type="Pfam" id="PF08852">
    <property type="entry name" value="DUF1822"/>
    <property type="match status" value="1"/>
</dbReference>
<gene>
    <name evidence="1" type="ORF">QH73_0014920</name>
</gene>
<protein>
    <submittedName>
        <fullName evidence="1">DUF1822 family protein</fullName>
    </submittedName>
</protein>
<reference evidence="1 2" key="1">
    <citation type="journal article" date="2015" name="Genome Announc.">
        <title>Draft Genome Sequence of the Terrestrial Cyanobacterium Scytonema millei VB511283, Isolated from Eastern India.</title>
        <authorList>
            <person name="Sen D."/>
            <person name="Chandrababunaidu M.M."/>
            <person name="Singh D."/>
            <person name="Sanghi N."/>
            <person name="Ghorai A."/>
            <person name="Mishra G.P."/>
            <person name="Madduluri M."/>
            <person name="Adhikary S.P."/>
            <person name="Tripathy S."/>
        </authorList>
    </citation>
    <scope>NUCLEOTIDE SEQUENCE [LARGE SCALE GENOMIC DNA]</scope>
    <source>
        <strain evidence="1 2">VB511283</strain>
    </source>
</reference>
<dbReference type="AlphaFoldDB" id="A0A9X5E816"/>
<name>A0A9X5E816_9CYAN</name>
<accession>A0A9X5E816</accession>
<evidence type="ECO:0000313" key="1">
    <source>
        <dbReference type="EMBL" id="NHC35929.1"/>
    </source>
</evidence>
<keyword evidence="2" id="KW-1185">Reference proteome</keyword>
<comment type="caution">
    <text evidence="1">The sequence shown here is derived from an EMBL/GenBank/DDBJ whole genome shotgun (WGS) entry which is preliminary data.</text>
</comment>
<dbReference type="OrthoDB" id="526290at2"/>
<sequence length="388" mass="44097">MTFDPNSLTLTDPTQVWLEVSDLVRSQAWQRSQACSHPSSRWNAYLNQVCLQTILPWLREEHAGKALAVPSFTALPSIWEFVNGTGVAWDRMRIVLVPTETIDLSELRVPQEWVDIPDWVADYYFGVQVDPDCASIRIWGYATHEQLKQNGSYDSQDRSYCLDEAHVIQNMSVLWVGRQLGITETTRRTVATLPAIPLAQAENLIPRLGNSEVVNPRLAVPFQLWGALISHGGWRQKLYHHRLGHPEQWSVLEWLQTGVSDAARQMGWGQSTWQPAVVAAARGTTQFFPEVLLTRHMIIAQQQYELRVMPRTGGVWRFELRHAMGDSIPAGFTLRLLTEDLQAFEGNEDTASKPVECLFVEVSLAPGEGLVWEIEPTPINYDREILRF</sequence>
<evidence type="ECO:0000313" key="2">
    <source>
        <dbReference type="Proteomes" id="UP000031532"/>
    </source>
</evidence>
<organism evidence="1 2">
    <name type="scientific">Scytonema millei VB511283</name>
    <dbReference type="NCBI Taxonomy" id="1245923"/>
    <lineage>
        <taxon>Bacteria</taxon>
        <taxon>Bacillati</taxon>
        <taxon>Cyanobacteriota</taxon>
        <taxon>Cyanophyceae</taxon>
        <taxon>Nostocales</taxon>
        <taxon>Scytonemataceae</taxon>
        <taxon>Scytonema</taxon>
    </lineage>
</organism>
<dbReference type="EMBL" id="JTJC03000003">
    <property type="protein sequence ID" value="NHC35929.1"/>
    <property type="molecule type" value="Genomic_DNA"/>
</dbReference>
<dbReference type="InterPro" id="IPR014951">
    <property type="entry name" value="DUF1822"/>
</dbReference>